<evidence type="ECO:0000313" key="3">
    <source>
        <dbReference type="EMBL" id="UVE51451.1"/>
    </source>
</evidence>
<evidence type="ECO:0000256" key="1">
    <source>
        <dbReference type="ARBA" id="ARBA00007847"/>
    </source>
</evidence>
<dbReference type="SUPFAM" id="SSF53681">
    <property type="entry name" value="Aspartate/glutamate racemase"/>
    <property type="match status" value="2"/>
</dbReference>
<dbReference type="PANTHER" id="PTHR21198">
    <property type="entry name" value="GLUTAMATE RACEMASE"/>
    <property type="match status" value="1"/>
</dbReference>
<dbReference type="Proteomes" id="UP001058330">
    <property type="component" value="Chromosome"/>
</dbReference>
<accession>A0ABY5RGF2</accession>
<dbReference type="InterPro" id="IPR015942">
    <property type="entry name" value="Asp/Glu/hydantoin_racemase"/>
</dbReference>
<proteinExistence type="inferred from homology"/>
<protein>
    <submittedName>
        <fullName evidence="3">Aspartate/glutamate racemase family protein</fullName>
    </submittedName>
</protein>
<evidence type="ECO:0000256" key="2">
    <source>
        <dbReference type="ARBA" id="ARBA00023235"/>
    </source>
</evidence>
<dbReference type="Pfam" id="PF01177">
    <property type="entry name" value="Asp_Glu_race"/>
    <property type="match status" value="1"/>
</dbReference>
<dbReference type="EMBL" id="CP078063">
    <property type="protein sequence ID" value="UVE51451.1"/>
    <property type="molecule type" value="Genomic_DNA"/>
</dbReference>
<sequence>MPESANANTSDEPRTIGILGGMSGKSTVEYYRLIDDAVNERYGGHHAGDILIRSVNFADIEGFIASEQWGEAGSYLADAAQDLEAGGADFVIMATNTMHKVAPDITDALSIPFVHIVDAAADAILDAGIDTVGVLGTSVTMEDAFYRERFAQHGIDIVVPDEADREDVDRIVFEELTKGEIRDASRDRYLEVVDDLVEQGAEGVVLGCTEIEQLIDQADRPETPFFDTTALHVERAVEESLSAGVEAK</sequence>
<keyword evidence="4" id="KW-1185">Reference proteome</keyword>
<dbReference type="InterPro" id="IPR001920">
    <property type="entry name" value="Asp/Glu_race"/>
</dbReference>
<dbReference type="GeneID" id="74528456"/>
<name>A0ABY5RGF2_HALLR</name>
<comment type="similarity">
    <text evidence="1">Belongs to the aspartate/glutamate racemases family.</text>
</comment>
<dbReference type="NCBIfam" id="TIGR00035">
    <property type="entry name" value="asp_race"/>
    <property type="match status" value="1"/>
</dbReference>
<reference evidence="3" key="1">
    <citation type="submission" date="2021-07" db="EMBL/GenBank/DDBJ databases">
        <title>Studies on halocins as antimicrobial molecules from haloarchaea.</title>
        <authorList>
            <person name="Kumar S."/>
            <person name="Khare S.K."/>
        </authorList>
    </citation>
    <scope>NUCLEOTIDE SEQUENCE</scope>
    <source>
        <strain evidence="3">NCIM 5678</strain>
    </source>
</reference>
<dbReference type="Gene3D" id="3.40.50.1860">
    <property type="match status" value="2"/>
</dbReference>
<dbReference type="RefSeq" id="WP_007544421.1">
    <property type="nucleotide sequence ID" value="NZ_CP078063.1"/>
</dbReference>
<keyword evidence="2" id="KW-0413">Isomerase</keyword>
<organism evidence="3 4">
    <name type="scientific">Haloferax larsenii</name>
    <dbReference type="NCBI Taxonomy" id="302484"/>
    <lineage>
        <taxon>Archaea</taxon>
        <taxon>Methanobacteriati</taxon>
        <taxon>Methanobacteriota</taxon>
        <taxon>Stenosarchaea group</taxon>
        <taxon>Halobacteria</taxon>
        <taxon>Halobacteriales</taxon>
        <taxon>Haloferacaceae</taxon>
        <taxon>Haloferax</taxon>
    </lineage>
</organism>
<evidence type="ECO:0000313" key="4">
    <source>
        <dbReference type="Proteomes" id="UP001058330"/>
    </source>
</evidence>
<dbReference type="PANTHER" id="PTHR21198:SF7">
    <property type="entry name" value="ASPARTATE-GLUTAMATE RACEMASE FAMILY"/>
    <property type="match status" value="1"/>
</dbReference>
<dbReference type="InterPro" id="IPR004380">
    <property type="entry name" value="Asp_race"/>
</dbReference>
<gene>
    <name evidence="3" type="ORF">KU306_06120</name>
</gene>